<protein>
    <submittedName>
        <fullName evidence="1">Uncharacterized protein</fullName>
    </submittedName>
</protein>
<evidence type="ECO:0000313" key="2">
    <source>
        <dbReference type="Proteomes" id="UP000470520"/>
    </source>
</evidence>
<organism evidence="1 2">
    <name type="scientific">Streptomyces bauhiniae</name>
    <dbReference type="NCBI Taxonomy" id="2340725"/>
    <lineage>
        <taxon>Bacteria</taxon>
        <taxon>Bacillati</taxon>
        <taxon>Actinomycetota</taxon>
        <taxon>Actinomycetes</taxon>
        <taxon>Kitasatosporales</taxon>
        <taxon>Streptomycetaceae</taxon>
        <taxon>Streptomyces</taxon>
    </lineage>
</organism>
<dbReference type="Proteomes" id="UP000470520">
    <property type="component" value="Unassembled WGS sequence"/>
</dbReference>
<dbReference type="EMBL" id="JAAGMR010000117">
    <property type="protein sequence ID" value="NEB91946.1"/>
    <property type="molecule type" value="Genomic_DNA"/>
</dbReference>
<reference evidence="1 2" key="1">
    <citation type="submission" date="2020-01" db="EMBL/GenBank/DDBJ databases">
        <title>Insect and environment-associated Actinomycetes.</title>
        <authorList>
            <person name="Currrie C."/>
            <person name="Chevrette M."/>
            <person name="Carlson C."/>
            <person name="Stubbendieck R."/>
            <person name="Wendt-Pienkowski E."/>
        </authorList>
    </citation>
    <scope>NUCLEOTIDE SEQUENCE [LARGE SCALE GENOMIC DNA]</scope>
    <source>
        <strain evidence="1 2">SID7754</strain>
    </source>
</reference>
<dbReference type="Pfam" id="PF21274">
    <property type="entry name" value="Rng_hyd_C"/>
    <property type="match status" value="1"/>
</dbReference>
<gene>
    <name evidence="1" type="ORF">G3I21_09470</name>
</gene>
<evidence type="ECO:0000313" key="1">
    <source>
        <dbReference type="EMBL" id="NEB91946.1"/>
    </source>
</evidence>
<comment type="caution">
    <text evidence="1">The sequence shown here is derived from an EMBL/GenBank/DDBJ whole genome shotgun (WGS) entry which is preliminary data.</text>
</comment>
<sequence>MGHGELLLDRTPGAVFAELAKGRARVVRDSGTGVAGALIRPDGVVAWATDTPDPDGLEEPLSHWTT</sequence>
<name>A0A7K3QPW4_9ACTN</name>
<proteinExistence type="predicted"/>
<dbReference type="AlphaFoldDB" id="A0A7K3QPW4"/>
<accession>A0A7K3QPW4</accession>
<dbReference type="Gene3D" id="3.40.30.120">
    <property type="match status" value="1"/>
</dbReference>